<dbReference type="InterPro" id="IPR059206">
    <property type="entry name" value="Sll1717-like"/>
</dbReference>
<evidence type="ECO:0000313" key="2">
    <source>
        <dbReference type="Proteomes" id="UP001222958"/>
    </source>
</evidence>
<name>A0AAP4EFP2_CLOPF</name>
<sequence>MILNRDKYFKEHGFKENPFATTNALQEDFLEEYFITPPYFYSLIGSTTKPKSTFVIAPRGTGKTAQRIMIEKMSEHEEGLLTVVYDRFPIEGVAKVEDIKLEDHLIRINKYLIIALLTELNERGIERSLNSYERANLKLLIELYLKGISNNEIDNAIKSIKGVTGRIGDLWRVAGKPINSVVNSILKAKGIECVDLSVSGKSINKIDYEEIESHLSFLEEIFKEIGIKSVYVLVDSIDETSLTGNDAKKSYLLIKPFIKDLRILERRTIVFKFFVWDKIEEYWTQDMRKDRIETFVIEWNLDEIKNLIRERLKAYSEQKIDNLSKILDCDEKYIDLIYIFANNSPRDLINILKLIFDNHLRKSNNINELPNKEAIINGIEDFCKNKFEEIITTDKQRKDLKRVKIATFTIPYLYNEIFKCESSTARNILMPWTRADIVYSSTNKIKVKKSQNPINIYTFSDIRIARHVCSNQRLEEFIDRNLITCEECGVINVFDKENSYGIDSWQCKECLSNLIIK</sequence>
<gene>
    <name evidence="1" type="ORF">QDQ28_09360</name>
</gene>
<dbReference type="NCBIfam" id="NF047389">
    <property type="entry name" value="ATPase_Sll1717"/>
    <property type="match status" value="1"/>
</dbReference>
<comment type="caution">
    <text evidence="1">The sequence shown here is derived from an EMBL/GenBank/DDBJ whole genome shotgun (WGS) entry which is preliminary data.</text>
</comment>
<reference evidence="1" key="1">
    <citation type="submission" date="2023-04" db="EMBL/GenBank/DDBJ databases">
        <title>Epidemiological investigation of Clostridium perfringens isolated from cattle.</title>
        <authorList>
            <person name="Tian R."/>
        </authorList>
    </citation>
    <scope>NUCLEOTIDE SEQUENCE</scope>
    <source>
        <strain evidence="1">ZWCP172</strain>
    </source>
</reference>
<dbReference type="RefSeq" id="WP_279857737.1">
    <property type="nucleotide sequence ID" value="NZ_JARVUX010000003.1"/>
</dbReference>
<accession>A0AAP4EFP2</accession>
<proteinExistence type="predicted"/>
<dbReference type="EMBL" id="JARVUX010000003">
    <property type="protein sequence ID" value="MDH2336394.1"/>
    <property type="molecule type" value="Genomic_DNA"/>
</dbReference>
<organism evidence="1 2">
    <name type="scientific">Clostridium perfringens</name>
    <dbReference type="NCBI Taxonomy" id="1502"/>
    <lineage>
        <taxon>Bacteria</taxon>
        <taxon>Bacillati</taxon>
        <taxon>Bacillota</taxon>
        <taxon>Clostridia</taxon>
        <taxon>Eubacteriales</taxon>
        <taxon>Clostridiaceae</taxon>
        <taxon>Clostridium</taxon>
    </lineage>
</organism>
<dbReference type="Proteomes" id="UP001222958">
    <property type="component" value="Unassembled WGS sequence"/>
</dbReference>
<dbReference type="AlphaFoldDB" id="A0AAP4EFP2"/>
<protein>
    <submittedName>
        <fullName evidence="1">Uncharacterized protein</fullName>
    </submittedName>
</protein>
<evidence type="ECO:0000313" key="1">
    <source>
        <dbReference type="EMBL" id="MDH2336394.1"/>
    </source>
</evidence>